<reference evidence="10" key="1">
    <citation type="submission" date="2022-07" db="EMBL/GenBank/DDBJ databases">
        <title>Complete genome sequence of Salinispirillum sp. LH10-3-1 capable of multiple carbohydrate inversion isolated from a soda lake.</title>
        <authorList>
            <person name="Liu J."/>
            <person name="Zhai Y."/>
            <person name="Zhang H."/>
            <person name="Yang H."/>
            <person name="Qu J."/>
            <person name="Li J."/>
        </authorList>
    </citation>
    <scope>NUCLEOTIDE SEQUENCE</scope>
    <source>
        <strain evidence="10">LH 10-3-1</strain>
    </source>
</reference>
<feature type="transmembrane region" description="Helical" evidence="8">
    <location>
        <begin position="502"/>
        <end position="524"/>
    </location>
</feature>
<name>A0AB38YIL4_9GAMM</name>
<keyword evidence="5 8" id="KW-0812">Transmembrane</keyword>
<keyword evidence="3" id="KW-1003">Cell membrane</keyword>
<evidence type="ECO:0000256" key="1">
    <source>
        <dbReference type="ARBA" id="ARBA00004429"/>
    </source>
</evidence>
<feature type="transmembrane region" description="Helical" evidence="8">
    <location>
        <begin position="460"/>
        <end position="482"/>
    </location>
</feature>
<feature type="transmembrane region" description="Helical" evidence="8">
    <location>
        <begin position="20"/>
        <end position="41"/>
    </location>
</feature>
<dbReference type="InterPro" id="IPR035906">
    <property type="entry name" value="MetI-like_sf"/>
</dbReference>
<feature type="transmembrane region" description="Helical" evidence="8">
    <location>
        <begin position="371"/>
        <end position="392"/>
    </location>
</feature>
<feature type="transmembrane region" description="Helical" evidence="8">
    <location>
        <begin position="140"/>
        <end position="160"/>
    </location>
</feature>
<dbReference type="PROSITE" id="PS50928">
    <property type="entry name" value="ABC_TM1"/>
    <property type="match status" value="2"/>
</dbReference>
<feature type="transmembrane region" description="Helical" evidence="8">
    <location>
        <begin position="241"/>
        <end position="265"/>
    </location>
</feature>
<keyword evidence="4" id="KW-0997">Cell inner membrane</keyword>
<dbReference type="Pfam" id="PF00528">
    <property type="entry name" value="BPD_transp_1"/>
    <property type="match status" value="2"/>
</dbReference>
<evidence type="ECO:0000256" key="7">
    <source>
        <dbReference type="ARBA" id="ARBA00023136"/>
    </source>
</evidence>
<dbReference type="PANTHER" id="PTHR43357:SF3">
    <property type="entry name" value="FE(3+)-TRANSPORT SYSTEM PERMEASE PROTEIN FBPB 2"/>
    <property type="match status" value="1"/>
</dbReference>
<dbReference type="GO" id="GO:0005886">
    <property type="term" value="C:plasma membrane"/>
    <property type="evidence" value="ECO:0007669"/>
    <property type="project" value="UniProtKB-SubCell"/>
</dbReference>
<feature type="transmembrane region" description="Helical" evidence="8">
    <location>
        <begin position="293"/>
        <end position="317"/>
    </location>
</feature>
<comment type="similarity">
    <text evidence="8">Belongs to the binding-protein-dependent transport system permease family.</text>
</comment>
<evidence type="ECO:0000256" key="8">
    <source>
        <dbReference type="RuleBase" id="RU363032"/>
    </source>
</evidence>
<keyword evidence="6 8" id="KW-1133">Transmembrane helix</keyword>
<dbReference type="Gene3D" id="1.10.3720.10">
    <property type="entry name" value="MetI-like"/>
    <property type="match status" value="2"/>
</dbReference>
<feature type="transmembrane region" description="Helical" evidence="8">
    <location>
        <begin position="100"/>
        <end position="120"/>
    </location>
</feature>
<feature type="transmembrane region" description="Helical" evidence="8">
    <location>
        <begin position="199"/>
        <end position="221"/>
    </location>
</feature>
<evidence type="ECO:0000259" key="9">
    <source>
        <dbReference type="PROSITE" id="PS50928"/>
    </source>
</evidence>
<feature type="domain" description="ABC transmembrane type-1" evidence="9">
    <location>
        <begin position="64"/>
        <end position="259"/>
    </location>
</feature>
<proteinExistence type="inferred from homology"/>
<gene>
    <name evidence="10" type="ORF">NFC81_05095</name>
</gene>
<feature type="transmembrane region" description="Helical" evidence="8">
    <location>
        <begin position="337"/>
        <end position="359"/>
    </location>
</feature>
<keyword evidence="7 8" id="KW-0472">Membrane</keyword>
<evidence type="ECO:0000256" key="5">
    <source>
        <dbReference type="ARBA" id="ARBA00022692"/>
    </source>
</evidence>
<organism evidence="10">
    <name type="scientific">Salinispirillum sp. LH 10-3-1</name>
    <dbReference type="NCBI Taxonomy" id="2952525"/>
    <lineage>
        <taxon>Bacteria</taxon>
        <taxon>Pseudomonadati</taxon>
        <taxon>Pseudomonadota</taxon>
        <taxon>Gammaproteobacteria</taxon>
        <taxon>Oceanospirillales</taxon>
        <taxon>Saccharospirillaceae</taxon>
        <taxon>Salinispirillum</taxon>
    </lineage>
</organism>
<dbReference type="CDD" id="cd06261">
    <property type="entry name" value="TM_PBP2"/>
    <property type="match status" value="2"/>
</dbReference>
<dbReference type="AlphaFoldDB" id="A0AB38YIL4"/>
<dbReference type="InterPro" id="IPR000515">
    <property type="entry name" value="MetI-like"/>
</dbReference>
<feature type="transmembrane region" description="Helical" evidence="8">
    <location>
        <begin position="398"/>
        <end position="420"/>
    </location>
</feature>
<evidence type="ECO:0000313" key="10">
    <source>
        <dbReference type="EMBL" id="WLD59165.1"/>
    </source>
</evidence>
<dbReference type="SUPFAM" id="SSF161098">
    <property type="entry name" value="MetI-like"/>
    <property type="match status" value="2"/>
</dbReference>
<dbReference type="PANTHER" id="PTHR43357">
    <property type="entry name" value="INNER MEMBRANE ABC TRANSPORTER PERMEASE PROTEIN YDCV"/>
    <property type="match status" value="1"/>
</dbReference>
<sequence>MTSSLALLTGSTTRRRPTLWVLVPAIVVTLCMLIPVVYLFVRAAQADVAEALDLILRQRNLDLLRNTLALTFGVLAFTTLMALPMAWLVTRTDLRWRRIVTVLAVVPLAVPGYVMAYALLGIGGNYGALARLFNIYISNIHGYWGAVAALSLYTYPYIFLNVRSALLGLDSDLEESARSLGYGRLAIARHILLPHLTPALLAGYLVVGLYVLGDFGAVALMRYEAFSYAIFNQYSGAFDRIYAAWLSIMLLALAMSFVFMEVLLVKRRRLNSVGSGSQRPAPRAKLGKLAPLAWLYVTVVVLLSVGLPVAMLSYWLLLSPPDLSVFQQVPMTFLRSASAALPAAVLAAAMALPICYLSIRHPSRLSRFMERTVYIGYALPPLTLALAMVFFALHTAFFLYQTLALLIFSWALATLALATGPIRSALIQSRPNLEEAANALGYSPAATFFHVLLPRLKQGILAAIALVFLFCMKELPITFLLAPTGFNTLAVTVFSRTSEGMMAEAAPFAAAIVLFSSLSVGMILHREKNL</sequence>
<dbReference type="EMBL" id="CP101717">
    <property type="protein sequence ID" value="WLD59165.1"/>
    <property type="molecule type" value="Genomic_DNA"/>
</dbReference>
<comment type="subcellular location">
    <subcellularLocation>
        <location evidence="1">Cell inner membrane</location>
        <topology evidence="1">Multi-pass membrane protein</topology>
    </subcellularLocation>
    <subcellularLocation>
        <location evidence="8">Cell membrane</location>
        <topology evidence="8">Multi-pass membrane protein</topology>
    </subcellularLocation>
</comment>
<feature type="domain" description="ABC transmembrane type-1" evidence="9">
    <location>
        <begin position="333"/>
        <end position="524"/>
    </location>
</feature>
<dbReference type="GO" id="GO:0055085">
    <property type="term" value="P:transmembrane transport"/>
    <property type="evidence" value="ECO:0007669"/>
    <property type="project" value="InterPro"/>
</dbReference>
<protein>
    <submittedName>
        <fullName evidence="10">Iron ABC transporter permease</fullName>
    </submittedName>
</protein>
<evidence type="ECO:0000256" key="2">
    <source>
        <dbReference type="ARBA" id="ARBA00022448"/>
    </source>
</evidence>
<keyword evidence="2 8" id="KW-0813">Transport</keyword>
<accession>A0AB38YIL4</accession>
<evidence type="ECO:0000256" key="6">
    <source>
        <dbReference type="ARBA" id="ARBA00022989"/>
    </source>
</evidence>
<evidence type="ECO:0000256" key="3">
    <source>
        <dbReference type="ARBA" id="ARBA00022475"/>
    </source>
</evidence>
<dbReference type="RefSeq" id="WP_304996454.1">
    <property type="nucleotide sequence ID" value="NZ_CP101717.1"/>
</dbReference>
<evidence type="ECO:0000256" key="4">
    <source>
        <dbReference type="ARBA" id="ARBA00022519"/>
    </source>
</evidence>
<feature type="transmembrane region" description="Helical" evidence="8">
    <location>
        <begin position="68"/>
        <end position="88"/>
    </location>
</feature>